<evidence type="ECO:0000259" key="10">
    <source>
        <dbReference type="Pfam" id="PF00326"/>
    </source>
</evidence>
<dbReference type="RefSeq" id="WP_010527768.1">
    <property type="nucleotide sequence ID" value="NZ_AFSL01000062.1"/>
</dbReference>
<evidence type="ECO:0000256" key="3">
    <source>
        <dbReference type="ARBA" id="ARBA00011897"/>
    </source>
</evidence>
<sequence>MKLFNFFIVILLMAVSFSCNKGPKRPDYPQTKKVDTVDVYFGTKVPDPYRWLEDDQSDKTKDWVKRQVAVTNNYLQKIPFRDKIEKRLKEVWNYQKQGTPIRKGKYWFFSKNDGLQNQSVLYVKEGPDGQERVLLDPNKLSDDGTVALADFAISENGKFMAYAISRGGSDWREIFVKEVATGKDLDDHLKWVKFSDISWLGEEGFFYSRYDAPEKGQELTNLNRFQQVFYHKVGEKQEQDLLVFKDSVNPLSNYTAEVDDDGQHLILYGTRSTNNNSLMIKKINDDKWLVADTTYENNTSYIGTVEGKYWVLTDYDAPRYRIMAVDPSNPHIDNWKEVVPEDGNVLKGAYLSNSFAILHYMVDAESRLFVFDFNGEKKYEMELPGPGSVAAVRTIRDDDRAFYYFHSYNIPGQIISTDLDKQTSKVWFEPEVDFDGDQYVTELVFVDADDGAQIPLHIVHKKGIKMDGSNPLMLYGYGGFNIVYQPAFDVRLIPWLENGGVYVNAHIRGGGEYGEEWHQAGTKMNKQRVFDDFILAAEKLIEMGYTSKGKIAVRGGSNGGLLVGAVVNQRPDLFGVALPAVGVMDMLRYHKFTIGWAWASDYGRSDESEEMFKYLYGYSPLHNIKTGVDYPAVLVFTADHDDRVVPAHSFKYIATLQEKYKGDNPVLIRIETKAGHGAGKPVSKAIEELVDMYAFTFYNLGVEPY</sequence>
<dbReference type="InterPro" id="IPR029058">
    <property type="entry name" value="AB_hydrolase_fold"/>
</dbReference>
<evidence type="ECO:0000256" key="7">
    <source>
        <dbReference type="ARBA" id="ARBA00060121"/>
    </source>
</evidence>
<dbReference type="SUPFAM" id="SSF50993">
    <property type="entry name" value="Peptidase/esterase 'gauge' domain"/>
    <property type="match status" value="1"/>
</dbReference>
<feature type="domain" description="Peptidase S9A N-terminal" evidence="11">
    <location>
        <begin position="29"/>
        <end position="427"/>
    </location>
</feature>
<dbReference type="FunCoup" id="A0A1I2F9Z4">
    <property type="interactions" value="400"/>
</dbReference>
<dbReference type="FunFam" id="3.40.50.1820:FF:000005">
    <property type="entry name" value="Prolyl endopeptidase"/>
    <property type="match status" value="1"/>
</dbReference>
<dbReference type="eggNOG" id="COG1505">
    <property type="taxonomic scope" value="Bacteria"/>
</dbReference>
<keyword evidence="13" id="KW-1185">Reference proteome</keyword>
<dbReference type="GO" id="GO:0004252">
    <property type="term" value="F:serine-type endopeptidase activity"/>
    <property type="evidence" value="ECO:0007669"/>
    <property type="project" value="UniProtKB-EC"/>
</dbReference>
<dbReference type="Gene3D" id="3.40.50.1820">
    <property type="entry name" value="alpha/beta hydrolase"/>
    <property type="match status" value="1"/>
</dbReference>
<protein>
    <recommendedName>
        <fullName evidence="3">prolyl oligopeptidase</fullName>
        <ecNumber evidence="3">3.4.21.26</ecNumber>
    </recommendedName>
    <alternativeName>
        <fullName evidence="8">Proline-specific endopeptidase</fullName>
    </alternativeName>
</protein>
<accession>A0A1I2F9Z4</accession>
<dbReference type="AlphaFoldDB" id="A0A1I2F9Z4"/>
<evidence type="ECO:0000256" key="6">
    <source>
        <dbReference type="ARBA" id="ARBA00022825"/>
    </source>
</evidence>
<comment type="catalytic activity">
    <reaction evidence="1">
        <text>Hydrolysis of Pro-|-Xaa &gt;&gt; Ala-|-Xaa in oligopeptides.</text>
        <dbReference type="EC" id="3.4.21.26"/>
    </reaction>
</comment>
<keyword evidence="5" id="KW-0378">Hydrolase</keyword>
<dbReference type="GO" id="GO:0006508">
    <property type="term" value="P:proteolysis"/>
    <property type="evidence" value="ECO:0007669"/>
    <property type="project" value="UniProtKB-KW"/>
</dbReference>
<dbReference type="PRINTS" id="PR00862">
    <property type="entry name" value="PROLIGOPTASE"/>
</dbReference>
<name>A0A1I2F9Z4_9BACT</name>
<evidence type="ECO:0000313" key="13">
    <source>
        <dbReference type="Proteomes" id="UP000181976"/>
    </source>
</evidence>
<feature type="signal peptide" evidence="9">
    <location>
        <begin position="1"/>
        <end position="21"/>
    </location>
</feature>
<evidence type="ECO:0000313" key="12">
    <source>
        <dbReference type="EMBL" id="SFF01617.1"/>
    </source>
</evidence>
<feature type="chain" id="PRO_5010198515" description="prolyl oligopeptidase" evidence="9">
    <location>
        <begin position="22"/>
        <end position="705"/>
    </location>
</feature>
<organism evidence="12 13">
    <name type="scientific">Thermophagus xiamenensis</name>
    <dbReference type="NCBI Taxonomy" id="385682"/>
    <lineage>
        <taxon>Bacteria</taxon>
        <taxon>Pseudomonadati</taxon>
        <taxon>Bacteroidota</taxon>
        <taxon>Bacteroidia</taxon>
        <taxon>Marinilabiliales</taxon>
        <taxon>Marinilabiliaceae</taxon>
        <taxon>Thermophagus</taxon>
    </lineage>
</organism>
<evidence type="ECO:0000256" key="9">
    <source>
        <dbReference type="SAM" id="SignalP"/>
    </source>
</evidence>
<comment type="function">
    <text evidence="7">Cleaves peptide bonds on the C-terminal side of prolyl residues within peptides that are up to approximately 30 amino acids long. Has an absolute requirement for an X-Pro bond in the trans configuration immediately preceding the Pro-Y scissible bond.</text>
</comment>
<dbReference type="Pfam" id="PF02897">
    <property type="entry name" value="Peptidase_S9_N"/>
    <property type="match status" value="1"/>
</dbReference>
<dbReference type="PROSITE" id="PS00708">
    <property type="entry name" value="PRO_ENDOPEP_SER"/>
    <property type="match status" value="1"/>
</dbReference>
<dbReference type="GO" id="GO:0070012">
    <property type="term" value="F:oligopeptidase activity"/>
    <property type="evidence" value="ECO:0007669"/>
    <property type="project" value="TreeGrafter"/>
</dbReference>
<dbReference type="Proteomes" id="UP000181976">
    <property type="component" value="Unassembled WGS sequence"/>
</dbReference>
<dbReference type="InterPro" id="IPR002471">
    <property type="entry name" value="Pept_S9_AS"/>
</dbReference>
<evidence type="ECO:0000256" key="5">
    <source>
        <dbReference type="ARBA" id="ARBA00022801"/>
    </source>
</evidence>
<dbReference type="OrthoDB" id="9801421at2"/>
<dbReference type="PROSITE" id="PS51257">
    <property type="entry name" value="PROKAR_LIPOPROTEIN"/>
    <property type="match status" value="1"/>
</dbReference>
<evidence type="ECO:0000256" key="4">
    <source>
        <dbReference type="ARBA" id="ARBA00022670"/>
    </source>
</evidence>
<dbReference type="EMBL" id="FONA01000027">
    <property type="protein sequence ID" value="SFF01617.1"/>
    <property type="molecule type" value="Genomic_DNA"/>
</dbReference>
<evidence type="ECO:0000256" key="8">
    <source>
        <dbReference type="ARBA" id="ARBA00081187"/>
    </source>
</evidence>
<dbReference type="SUPFAM" id="SSF53474">
    <property type="entry name" value="alpha/beta-Hydrolases"/>
    <property type="match status" value="1"/>
</dbReference>
<dbReference type="InterPro" id="IPR001375">
    <property type="entry name" value="Peptidase_S9_cat"/>
</dbReference>
<dbReference type="InterPro" id="IPR002470">
    <property type="entry name" value="Peptidase_S9A"/>
</dbReference>
<keyword evidence="6" id="KW-0720">Serine protease</keyword>
<gene>
    <name evidence="12" type="ORF">SAMN05444380_12717</name>
</gene>
<proteinExistence type="inferred from homology"/>
<dbReference type="STRING" id="385682.SAMN05444380_12717"/>
<evidence type="ECO:0000256" key="1">
    <source>
        <dbReference type="ARBA" id="ARBA00001070"/>
    </source>
</evidence>
<keyword evidence="4" id="KW-0645">Protease</keyword>
<dbReference type="InterPro" id="IPR051167">
    <property type="entry name" value="Prolyl_oligopep/macrocyclase"/>
</dbReference>
<dbReference type="InParanoid" id="A0A1I2F9Z4"/>
<dbReference type="EC" id="3.4.21.26" evidence="3"/>
<evidence type="ECO:0000256" key="2">
    <source>
        <dbReference type="ARBA" id="ARBA00005228"/>
    </source>
</evidence>
<keyword evidence="9" id="KW-0732">Signal</keyword>
<dbReference type="PANTHER" id="PTHR42881">
    <property type="entry name" value="PROLYL ENDOPEPTIDASE"/>
    <property type="match status" value="1"/>
</dbReference>
<evidence type="ECO:0000259" key="11">
    <source>
        <dbReference type="Pfam" id="PF02897"/>
    </source>
</evidence>
<dbReference type="GO" id="GO:0005829">
    <property type="term" value="C:cytosol"/>
    <property type="evidence" value="ECO:0007669"/>
    <property type="project" value="TreeGrafter"/>
</dbReference>
<dbReference type="Gene3D" id="2.130.10.120">
    <property type="entry name" value="Prolyl oligopeptidase, N-terminal domain"/>
    <property type="match status" value="1"/>
</dbReference>
<reference evidence="12 13" key="1">
    <citation type="submission" date="2016-10" db="EMBL/GenBank/DDBJ databases">
        <authorList>
            <person name="de Groot N.N."/>
        </authorList>
    </citation>
    <scope>NUCLEOTIDE SEQUENCE [LARGE SCALE GENOMIC DNA]</scope>
    <source>
        <strain evidence="12 13">DSM 19012</strain>
    </source>
</reference>
<comment type="similarity">
    <text evidence="2">Belongs to the peptidase S9A family.</text>
</comment>
<feature type="domain" description="Peptidase S9 prolyl oligopeptidase catalytic" evidence="10">
    <location>
        <begin position="488"/>
        <end position="701"/>
    </location>
</feature>
<dbReference type="Pfam" id="PF00326">
    <property type="entry name" value="Peptidase_S9"/>
    <property type="match status" value="1"/>
</dbReference>
<dbReference type="InterPro" id="IPR023302">
    <property type="entry name" value="Pept_S9A_N"/>
</dbReference>
<dbReference type="PANTHER" id="PTHR42881:SF2">
    <property type="entry name" value="PROLYL ENDOPEPTIDASE"/>
    <property type="match status" value="1"/>
</dbReference>